<comment type="caution">
    <text evidence="2">The sequence shown here is derived from an EMBL/GenBank/DDBJ whole genome shotgun (WGS) entry which is preliminary data.</text>
</comment>
<proteinExistence type="predicted"/>
<evidence type="ECO:0000256" key="1">
    <source>
        <dbReference type="SAM" id="Phobius"/>
    </source>
</evidence>
<feature type="transmembrane region" description="Helical" evidence="1">
    <location>
        <begin position="42"/>
        <end position="60"/>
    </location>
</feature>
<dbReference type="Proteomes" id="UP001054945">
    <property type="component" value="Unassembled WGS sequence"/>
</dbReference>
<gene>
    <name evidence="2" type="ORF">CEXT_244961</name>
</gene>
<keyword evidence="1" id="KW-0812">Transmembrane</keyword>
<dbReference type="EMBL" id="BPLR01013902">
    <property type="protein sequence ID" value="GIY64612.1"/>
    <property type="molecule type" value="Genomic_DNA"/>
</dbReference>
<name>A0AAV4V303_CAEEX</name>
<keyword evidence="1" id="KW-1133">Transmembrane helix</keyword>
<sequence length="117" mass="13763">MRKWNWKTIFPETMGKPIHADRIAATIHHRLSEDRFILLRRHFYFAIFFQLMVYAGVDGAERRFRAGRRYYFSSSVISIAFISKDVVGQLIDGMAQERLFADNAPRKKANGRRNILL</sequence>
<protein>
    <submittedName>
        <fullName evidence="2">Uncharacterized protein</fullName>
    </submittedName>
</protein>
<dbReference type="AlphaFoldDB" id="A0AAV4V303"/>
<evidence type="ECO:0000313" key="2">
    <source>
        <dbReference type="EMBL" id="GIY64612.1"/>
    </source>
</evidence>
<reference evidence="2 3" key="1">
    <citation type="submission" date="2021-06" db="EMBL/GenBank/DDBJ databases">
        <title>Caerostris extrusa draft genome.</title>
        <authorList>
            <person name="Kono N."/>
            <person name="Arakawa K."/>
        </authorList>
    </citation>
    <scope>NUCLEOTIDE SEQUENCE [LARGE SCALE GENOMIC DNA]</scope>
</reference>
<keyword evidence="1" id="KW-0472">Membrane</keyword>
<organism evidence="2 3">
    <name type="scientific">Caerostris extrusa</name>
    <name type="common">Bark spider</name>
    <name type="synonym">Caerostris bankana</name>
    <dbReference type="NCBI Taxonomy" id="172846"/>
    <lineage>
        <taxon>Eukaryota</taxon>
        <taxon>Metazoa</taxon>
        <taxon>Ecdysozoa</taxon>
        <taxon>Arthropoda</taxon>
        <taxon>Chelicerata</taxon>
        <taxon>Arachnida</taxon>
        <taxon>Araneae</taxon>
        <taxon>Araneomorphae</taxon>
        <taxon>Entelegynae</taxon>
        <taxon>Araneoidea</taxon>
        <taxon>Araneidae</taxon>
        <taxon>Caerostris</taxon>
    </lineage>
</organism>
<accession>A0AAV4V303</accession>
<evidence type="ECO:0000313" key="3">
    <source>
        <dbReference type="Proteomes" id="UP001054945"/>
    </source>
</evidence>
<keyword evidence="3" id="KW-1185">Reference proteome</keyword>